<name>A0A1H7AKP6_9BACT</name>
<dbReference type="RefSeq" id="WP_090341447.1">
    <property type="nucleotide sequence ID" value="NZ_FNXY01000010.1"/>
</dbReference>
<dbReference type="AlphaFoldDB" id="A0A1H7AKP6"/>
<evidence type="ECO:0008006" key="3">
    <source>
        <dbReference type="Google" id="ProtNLM"/>
    </source>
</evidence>
<gene>
    <name evidence="1" type="ORF">SAMN04487995_5757</name>
</gene>
<dbReference type="EMBL" id="FNXY01000010">
    <property type="protein sequence ID" value="SEJ65154.1"/>
    <property type="molecule type" value="Genomic_DNA"/>
</dbReference>
<dbReference type="STRING" id="408657.SAMN04487995_5757"/>
<protein>
    <recommendedName>
        <fullName evidence="3">DUF1579 domain-containing protein</fullName>
    </recommendedName>
</protein>
<evidence type="ECO:0000313" key="2">
    <source>
        <dbReference type="Proteomes" id="UP000199532"/>
    </source>
</evidence>
<evidence type="ECO:0000313" key="1">
    <source>
        <dbReference type="EMBL" id="SEJ65154.1"/>
    </source>
</evidence>
<reference evidence="1 2" key="1">
    <citation type="submission" date="2016-10" db="EMBL/GenBank/DDBJ databases">
        <authorList>
            <person name="de Groot N.N."/>
        </authorList>
    </citation>
    <scope>NUCLEOTIDE SEQUENCE [LARGE SCALE GENOMIC DNA]</scope>
    <source>
        <strain evidence="1 2">DSM 19938</strain>
    </source>
</reference>
<dbReference type="OrthoDB" id="277821at2"/>
<organism evidence="1 2">
    <name type="scientific">Dyadobacter koreensis</name>
    <dbReference type="NCBI Taxonomy" id="408657"/>
    <lineage>
        <taxon>Bacteria</taxon>
        <taxon>Pseudomonadati</taxon>
        <taxon>Bacteroidota</taxon>
        <taxon>Cytophagia</taxon>
        <taxon>Cytophagales</taxon>
        <taxon>Spirosomataceae</taxon>
        <taxon>Dyadobacter</taxon>
    </lineage>
</organism>
<dbReference type="InterPro" id="IPR011473">
    <property type="entry name" value="DUF1579"/>
</dbReference>
<dbReference type="Pfam" id="PF07617">
    <property type="entry name" value="DUF1579"/>
    <property type="match status" value="1"/>
</dbReference>
<dbReference type="Proteomes" id="UP000199532">
    <property type="component" value="Unassembled WGS sequence"/>
</dbReference>
<proteinExistence type="predicted"/>
<keyword evidence="2" id="KW-1185">Reference proteome</keyword>
<sequence>MSKSKFEISLESGIHQQLHAFIGNWEGITRTWFEPGILADESLMKGSIRTILGGRFVIHEYHGSLNEKPFEGIATYGFDLANDVVQSTWIDSFHMGTGMMLSQGNITEKGFSVLGSYGGADIPEPWGWRTVVELADENNLIITAYNISPDGQEDKATETVYSRVS</sequence>
<accession>A0A1H7AKP6</accession>